<dbReference type="GO" id="GO:0009882">
    <property type="term" value="F:blue light photoreceptor activity"/>
    <property type="evidence" value="ECO:0007669"/>
    <property type="project" value="InterPro"/>
</dbReference>
<dbReference type="InterPro" id="IPR036046">
    <property type="entry name" value="Acylphosphatase-like_dom_sf"/>
</dbReference>
<dbReference type="GO" id="GO:0071949">
    <property type="term" value="F:FAD binding"/>
    <property type="evidence" value="ECO:0007669"/>
    <property type="project" value="InterPro"/>
</dbReference>
<proteinExistence type="predicted"/>
<dbReference type="Proteomes" id="UP000244649">
    <property type="component" value="Unassembled WGS sequence"/>
</dbReference>
<organism evidence="2 3">
    <name type="scientific">Microbacterium testaceum</name>
    <name type="common">Aureobacterium testaceum</name>
    <name type="synonym">Brevibacterium testaceum</name>
    <dbReference type="NCBI Taxonomy" id="2033"/>
    <lineage>
        <taxon>Bacteria</taxon>
        <taxon>Bacillati</taxon>
        <taxon>Actinomycetota</taxon>
        <taxon>Actinomycetes</taxon>
        <taxon>Micrococcales</taxon>
        <taxon>Microbacteriaceae</taxon>
        <taxon>Microbacterium</taxon>
    </lineage>
</organism>
<dbReference type="Gene3D" id="3.30.70.100">
    <property type="match status" value="1"/>
</dbReference>
<gene>
    <name evidence="2" type="ORF">DC432_11850</name>
</gene>
<dbReference type="Pfam" id="PF04940">
    <property type="entry name" value="BLUF"/>
    <property type="match status" value="1"/>
</dbReference>
<dbReference type="InterPro" id="IPR007024">
    <property type="entry name" value="BLUF_domain"/>
</dbReference>
<accession>A0A2T7WCD7</accession>
<dbReference type="SMART" id="SM01034">
    <property type="entry name" value="BLUF"/>
    <property type="match status" value="1"/>
</dbReference>
<protein>
    <recommendedName>
        <fullName evidence="1">BLUF domain-containing protein</fullName>
    </recommendedName>
</protein>
<evidence type="ECO:0000259" key="1">
    <source>
        <dbReference type="PROSITE" id="PS50925"/>
    </source>
</evidence>
<dbReference type="AlphaFoldDB" id="A0A2T7WCD7"/>
<evidence type="ECO:0000313" key="3">
    <source>
        <dbReference type="Proteomes" id="UP000244649"/>
    </source>
</evidence>
<comment type="caution">
    <text evidence="2">The sequence shown here is derived from an EMBL/GenBank/DDBJ whole genome shotgun (WGS) entry which is preliminary data.</text>
</comment>
<dbReference type="SUPFAM" id="SSF54975">
    <property type="entry name" value="Acylphosphatase/BLUF domain-like"/>
    <property type="match status" value="1"/>
</dbReference>
<name>A0A2T7WCD7_MICTE</name>
<dbReference type="EMBL" id="QDFT01000030">
    <property type="protein sequence ID" value="PVE68182.1"/>
    <property type="molecule type" value="Genomic_DNA"/>
</dbReference>
<sequence>MMSISYVSTAAAPFDDERLADLLTQSRRSNHANDLTGMLLYRRGRFFQVIEGPQDAVEHLMDAIRRDDRHSDVRILLSERIDERRFTEWTMGYEPIGVPTSPAPEGFRDTFDDLESDDDDAIIRAVRELTVWFRARTLAGATTLEREGSR</sequence>
<evidence type="ECO:0000313" key="2">
    <source>
        <dbReference type="EMBL" id="PVE68182.1"/>
    </source>
</evidence>
<feature type="domain" description="BLUF" evidence="1">
    <location>
        <begin position="1"/>
        <end position="92"/>
    </location>
</feature>
<dbReference type="PROSITE" id="PS50925">
    <property type="entry name" value="BLUF"/>
    <property type="match status" value="1"/>
</dbReference>
<reference evidence="2 3" key="1">
    <citation type="submission" date="2018-04" db="EMBL/GenBank/DDBJ databases">
        <authorList>
            <person name="Go L.Y."/>
            <person name="Mitchell J.A."/>
        </authorList>
    </citation>
    <scope>NUCLEOTIDE SEQUENCE [LARGE SCALE GENOMIC DNA]</scope>
    <source>
        <strain evidence="2 3">TPD7010</strain>
    </source>
</reference>